<dbReference type="Pfam" id="PF01979">
    <property type="entry name" value="Amidohydro_1"/>
    <property type="match status" value="1"/>
</dbReference>
<dbReference type="PROSITE" id="PS00482">
    <property type="entry name" value="DIHYDROOROTASE_1"/>
    <property type="match status" value="1"/>
</dbReference>
<dbReference type="HOGENOM" id="CLU_015572_4_0_1"/>
<evidence type="ECO:0000256" key="7">
    <source>
        <dbReference type="ARBA" id="ARBA00022723"/>
    </source>
</evidence>
<evidence type="ECO:0000259" key="10">
    <source>
        <dbReference type="Pfam" id="PF01979"/>
    </source>
</evidence>
<evidence type="ECO:0000256" key="3">
    <source>
        <dbReference type="ARBA" id="ARBA00004968"/>
    </source>
</evidence>
<evidence type="ECO:0000256" key="9">
    <source>
        <dbReference type="ARBA" id="ARBA00022833"/>
    </source>
</evidence>
<dbReference type="InParanoid" id="A0A0C3NKM5"/>
<comment type="catalytic activity">
    <reaction evidence="1">
        <text>(S)-allantoin + H2O = allantoate + H(+)</text>
        <dbReference type="Rhea" id="RHEA:17029"/>
        <dbReference type="ChEBI" id="CHEBI:15377"/>
        <dbReference type="ChEBI" id="CHEBI:15378"/>
        <dbReference type="ChEBI" id="CHEBI:15678"/>
        <dbReference type="ChEBI" id="CHEBI:17536"/>
        <dbReference type="EC" id="3.5.2.5"/>
    </reaction>
</comment>
<dbReference type="InterPro" id="IPR011059">
    <property type="entry name" value="Metal-dep_hydrolase_composite"/>
</dbReference>
<dbReference type="InterPro" id="IPR017593">
    <property type="entry name" value="Allantoinase"/>
</dbReference>
<dbReference type="GO" id="GO:0005737">
    <property type="term" value="C:cytoplasm"/>
    <property type="evidence" value="ECO:0007669"/>
    <property type="project" value="TreeGrafter"/>
</dbReference>
<evidence type="ECO:0000256" key="6">
    <source>
        <dbReference type="ARBA" id="ARBA00012863"/>
    </source>
</evidence>
<dbReference type="GO" id="GO:0004038">
    <property type="term" value="F:allantoinase activity"/>
    <property type="evidence" value="ECO:0007669"/>
    <property type="project" value="UniProtKB-EC"/>
</dbReference>
<evidence type="ECO:0000256" key="8">
    <source>
        <dbReference type="ARBA" id="ARBA00022801"/>
    </source>
</evidence>
<dbReference type="InterPro" id="IPR050138">
    <property type="entry name" value="DHOase/Allantoinase_Hydrolase"/>
</dbReference>
<name>A0A0C3NKM5_PISTI</name>
<dbReference type="Proteomes" id="UP000054217">
    <property type="component" value="Unassembled WGS sequence"/>
</dbReference>
<comment type="pathway">
    <text evidence="3">Nitrogen metabolism; (S)-allantoin degradation; allantoate from (S)-allantoin: step 1/1.</text>
</comment>
<dbReference type="InterPro" id="IPR006680">
    <property type="entry name" value="Amidohydro-rel"/>
</dbReference>
<comment type="cofactor">
    <cofactor evidence="2">
        <name>Zn(2+)</name>
        <dbReference type="ChEBI" id="CHEBI:29105"/>
    </cofactor>
</comment>
<dbReference type="UniPathway" id="UPA00395">
    <property type="reaction ID" value="UER00653"/>
</dbReference>
<evidence type="ECO:0000313" key="12">
    <source>
        <dbReference type="Proteomes" id="UP000054217"/>
    </source>
</evidence>
<keyword evidence="8" id="KW-0378">Hydrolase</keyword>
<proteinExistence type="inferred from homology"/>
<dbReference type="GO" id="GO:0006145">
    <property type="term" value="P:purine nucleobase catabolic process"/>
    <property type="evidence" value="ECO:0007669"/>
    <property type="project" value="TreeGrafter"/>
</dbReference>
<evidence type="ECO:0000256" key="5">
    <source>
        <dbReference type="ARBA" id="ARBA00011881"/>
    </source>
</evidence>
<dbReference type="InterPro" id="IPR002195">
    <property type="entry name" value="Dihydroorotase_CS"/>
</dbReference>
<dbReference type="SUPFAM" id="SSF51556">
    <property type="entry name" value="Metallo-dependent hydrolases"/>
    <property type="match status" value="1"/>
</dbReference>
<protein>
    <recommendedName>
        <fullName evidence="6">allantoinase</fullName>
        <ecNumber evidence="6">3.5.2.5</ecNumber>
    </recommendedName>
</protein>
<dbReference type="PANTHER" id="PTHR43668:SF2">
    <property type="entry name" value="ALLANTOINASE"/>
    <property type="match status" value="1"/>
</dbReference>
<gene>
    <name evidence="11" type="ORF">M404DRAFT_254861</name>
</gene>
<keyword evidence="12" id="KW-1185">Reference proteome</keyword>
<comment type="similarity">
    <text evidence="4">Belongs to the metallo-dependent hydrolases superfamily. Allantoinase family.</text>
</comment>
<reference evidence="12" key="2">
    <citation type="submission" date="2015-01" db="EMBL/GenBank/DDBJ databases">
        <title>Evolutionary Origins and Diversification of the Mycorrhizal Mutualists.</title>
        <authorList>
            <consortium name="DOE Joint Genome Institute"/>
            <consortium name="Mycorrhizal Genomics Consortium"/>
            <person name="Kohler A."/>
            <person name="Kuo A."/>
            <person name="Nagy L.G."/>
            <person name="Floudas D."/>
            <person name="Copeland A."/>
            <person name="Barry K.W."/>
            <person name="Cichocki N."/>
            <person name="Veneault-Fourrey C."/>
            <person name="LaButti K."/>
            <person name="Lindquist E.A."/>
            <person name="Lipzen A."/>
            <person name="Lundell T."/>
            <person name="Morin E."/>
            <person name="Murat C."/>
            <person name="Riley R."/>
            <person name="Ohm R."/>
            <person name="Sun H."/>
            <person name="Tunlid A."/>
            <person name="Henrissat B."/>
            <person name="Grigoriev I.V."/>
            <person name="Hibbett D.S."/>
            <person name="Martin F."/>
        </authorList>
    </citation>
    <scope>NUCLEOTIDE SEQUENCE [LARGE SCALE GENOMIC DNA]</scope>
    <source>
        <strain evidence="12">Marx 270</strain>
    </source>
</reference>
<organism evidence="11 12">
    <name type="scientific">Pisolithus tinctorius Marx 270</name>
    <dbReference type="NCBI Taxonomy" id="870435"/>
    <lineage>
        <taxon>Eukaryota</taxon>
        <taxon>Fungi</taxon>
        <taxon>Dikarya</taxon>
        <taxon>Basidiomycota</taxon>
        <taxon>Agaricomycotina</taxon>
        <taxon>Agaricomycetes</taxon>
        <taxon>Agaricomycetidae</taxon>
        <taxon>Boletales</taxon>
        <taxon>Sclerodermatineae</taxon>
        <taxon>Pisolithaceae</taxon>
        <taxon>Pisolithus</taxon>
    </lineage>
</organism>
<sequence>MVNPQVFKISSKNVVLPDVETPQAAVITVNIDTGKIVDIERGTENHSSQGDIQVIDVGTKFVLPGVVDAHVHLNEPGRTDWEGFWTGTRAAISGGITTVVDMPLNSIPPTTTLENFHLKKASAEGQCWADVAFWGGAIPGNQKDLKPLIAAGVKGFKCFLIESGVEEFPCVDEHDLRNHLEQLQGEPTVLLFHAELEGSPCSTEETLPLNPTHYETFLSSRPDSLEVNAISLITRLQEEYPSLRCHIVHLSSSYALPIIRAAKSRGLKLTVETCFHYLCLFAGMIPNGHPEFKCCPPIRDDNNRELLWQALVDGTIDFVVSDHSPCITELKKLEEGDVMGAWGGISSLGLGLSLLWTEGRKRGVTMNHIMSWVSRKTAEHAGLSETKGSIAIGYDADLVIWDPEAEFKVSVESLYFKNKLSAFEGMTLRGVVLQTFLRGSVVYDGVKKSFDAVGPRGKLL</sequence>
<reference evidence="11 12" key="1">
    <citation type="submission" date="2014-04" db="EMBL/GenBank/DDBJ databases">
        <authorList>
            <consortium name="DOE Joint Genome Institute"/>
            <person name="Kuo A."/>
            <person name="Kohler A."/>
            <person name="Costa M.D."/>
            <person name="Nagy L.G."/>
            <person name="Floudas D."/>
            <person name="Copeland A."/>
            <person name="Barry K.W."/>
            <person name="Cichocki N."/>
            <person name="Veneault-Fourrey C."/>
            <person name="LaButti K."/>
            <person name="Lindquist E.A."/>
            <person name="Lipzen A."/>
            <person name="Lundell T."/>
            <person name="Morin E."/>
            <person name="Murat C."/>
            <person name="Sun H."/>
            <person name="Tunlid A."/>
            <person name="Henrissat B."/>
            <person name="Grigoriev I.V."/>
            <person name="Hibbett D.S."/>
            <person name="Martin F."/>
            <person name="Nordberg H.P."/>
            <person name="Cantor M.N."/>
            <person name="Hua S.X."/>
        </authorList>
    </citation>
    <scope>NUCLEOTIDE SEQUENCE [LARGE SCALE GENOMIC DNA]</scope>
    <source>
        <strain evidence="11 12">Marx 270</strain>
    </source>
</reference>
<dbReference type="Gene3D" id="3.20.20.140">
    <property type="entry name" value="Metal-dependent hydrolases"/>
    <property type="match status" value="1"/>
</dbReference>
<dbReference type="GO" id="GO:0008270">
    <property type="term" value="F:zinc ion binding"/>
    <property type="evidence" value="ECO:0007669"/>
    <property type="project" value="InterPro"/>
</dbReference>
<dbReference type="SUPFAM" id="SSF51338">
    <property type="entry name" value="Composite domain of metallo-dependent hydrolases"/>
    <property type="match status" value="1"/>
</dbReference>
<dbReference type="GO" id="GO:0000256">
    <property type="term" value="P:allantoin catabolic process"/>
    <property type="evidence" value="ECO:0007669"/>
    <property type="project" value="UniProtKB-UniPathway"/>
</dbReference>
<evidence type="ECO:0000256" key="4">
    <source>
        <dbReference type="ARBA" id="ARBA00010368"/>
    </source>
</evidence>
<dbReference type="AlphaFoldDB" id="A0A0C3NKM5"/>
<evidence type="ECO:0000313" key="11">
    <source>
        <dbReference type="EMBL" id="KIN96210.1"/>
    </source>
</evidence>
<dbReference type="STRING" id="870435.A0A0C3NKM5"/>
<feature type="domain" description="Amidohydrolase-related" evidence="10">
    <location>
        <begin position="61"/>
        <end position="442"/>
    </location>
</feature>
<accession>A0A0C3NKM5</accession>
<dbReference type="EC" id="3.5.2.5" evidence="6"/>
<evidence type="ECO:0000256" key="2">
    <source>
        <dbReference type="ARBA" id="ARBA00001947"/>
    </source>
</evidence>
<comment type="subunit">
    <text evidence="5">Homotetramer.</text>
</comment>
<dbReference type="PANTHER" id="PTHR43668">
    <property type="entry name" value="ALLANTOINASE"/>
    <property type="match status" value="1"/>
</dbReference>
<dbReference type="InterPro" id="IPR032466">
    <property type="entry name" value="Metal_Hydrolase"/>
</dbReference>
<dbReference type="NCBIfam" id="TIGR03178">
    <property type="entry name" value="allantoinase"/>
    <property type="match status" value="1"/>
</dbReference>
<dbReference type="EMBL" id="KN832051">
    <property type="protein sequence ID" value="KIN96210.1"/>
    <property type="molecule type" value="Genomic_DNA"/>
</dbReference>
<dbReference type="OrthoDB" id="1924787at2759"/>
<dbReference type="FunFam" id="3.20.20.140:FF:000032">
    <property type="entry name" value="Allantoinase Dal1"/>
    <property type="match status" value="1"/>
</dbReference>
<evidence type="ECO:0000256" key="1">
    <source>
        <dbReference type="ARBA" id="ARBA00001756"/>
    </source>
</evidence>
<keyword evidence="9" id="KW-0862">Zinc</keyword>
<keyword evidence="7" id="KW-0479">Metal-binding</keyword>
<dbReference type="GO" id="GO:0050897">
    <property type="term" value="F:cobalt ion binding"/>
    <property type="evidence" value="ECO:0007669"/>
    <property type="project" value="InterPro"/>
</dbReference>